<gene>
    <name evidence="2" type="ORF">A7985_12655</name>
</gene>
<evidence type="ECO:0000313" key="3">
    <source>
        <dbReference type="Proteomes" id="UP000093366"/>
    </source>
</evidence>
<protein>
    <recommendedName>
        <fullName evidence="4">Alpha/beta hydrolase</fullName>
    </recommendedName>
</protein>
<name>A0A1C0TR91_9GAMM</name>
<dbReference type="Gene3D" id="3.40.50.1820">
    <property type="entry name" value="alpha/beta hydrolase"/>
    <property type="match status" value="1"/>
</dbReference>
<feature type="chain" id="PRO_5008646250" description="Alpha/beta hydrolase" evidence="1">
    <location>
        <begin position="27"/>
        <end position="260"/>
    </location>
</feature>
<proteinExistence type="predicted"/>
<sequence>MIKGSLMKLPLIALLFSMAVSTDAGATQIESLYDQQRQRTVPVSLTLPQEPTSCSREKPCPVAFISAGYGVPHQEYQFISRLLSSQGYLSVAIRHELKSDPPLSVSGNLYQTRQENWQRGAATLQFVRTQLAKTMIHYDFDQVLLVGHSNGGDLSALLINQGADFVTGLITLDHRRVPLPRDRSISVFSIRASDFPADQGVLYTNQEQNLYNRCVITIPNAKHNDMTDNGPEWLKGTIAKLLTGYLQQSSCKQLSSLVTP</sequence>
<dbReference type="AlphaFoldDB" id="A0A1C0TR91"/>
<organism evidence="2 3">
    <name type="scientific">Pseudoalteromonas luteoviolacea</name>
    <dbReference type="NCBI Taxonomy" id="43657"/>
    <lineage>
        <taxon>Bacteria</taxon>
        <taxon>Pseudomonadati</taxon>
        <taxon>Pseudomonadota</taxon>
        <taxon>Gammaproteobacteria</taxon>
        <taxon>Alteromonadales</taxon>
        <taxon>Pseudoalteromonadaceae</taxon>
        <taxon>Pseudoalteromonas</taxon>
    </lineage>
</organism>
<comment type="caution">
    <text evidence="2">The sequence shown here is derived from an EMBL/GenBank/DDBJ whole genome shotgun (WGS) entry which is preliminary data.</text>
</comment>
<evidence type="ECO:0008006" key="4">
    <source>
        <dbReference type="Google" id="ProtNLM"/>
    </source>
</evidence>
<dbReference type="InterPro" id="IPR029058">
    <property type="entry name" value="AB_hydrolase_fold"/>
</dbReference>
<dbReference type="Proteomes" id="UP000093366">
    <property type="component" value="Unassembled WGS sequence"/>
</dbReference>
<keyword evidence="1" id="KW-0732">Signal</keyword>
<evidence type="ECO:0000313" key="2">
    <source>
        <dbReference type="EMBL" id="OCQ21454.1"/>
    </source>
</evidence>
<accession>A0A1C0TR91</accession>
<dbReference type="EMBL" id="MAUJ01000003">
    <property type="protein sequence ID" value="OCQ21454.1"/>
    <property type="molecule type" value="Genomic_DNA"/>
</dbReference>
<evidence type="ECO:0000256" key="1">
    <source>
        <dbReference type="SAM" id="SignalP"/>
    </source>
</evidence>
<reference evidence="3" key="1">
    <citation type="submission" date="2016-07" db="EMBL/GenBank/DDBJ databases">
        <authorList>
            <person name="Florea S."/>
            <person name="Webb J.S."/>
            <person name="Jaromczyk J."/>
            <person name="Schardl C.L."/>
        </authorList>
    </citation>
    <scope>NUCLEOTIDE SEQUENCE [LARGE SCALE GENOMIC DNA]</scope>
    <source>
        <strain evidence="3">IPB1</strain>
    </source>
</reference>
<feature type="signal peptide" evidence="1">
    <location>
        <begin position="1"/>
        <end position="26"/>
    </location>
</feature>
<dbReference type="SUPFAM" id="SSF53474">
    <property type="entry name" value="alpha/beta-Hydrolases"/>
    <property type="match status" value="1"/>
</dbReference>